<protein>
    <submittedName>
        <fullName evidence="1">Uncharacterized protein</fullName>
    </submittedName>
</protein>
<name>A0A8H7SPS9_9FUNG</name>
<reference evidence="1" key="1">
    <citation type="submission" date="2021-01" db="EMBL/GenBank/DDBJ databases">
        <title>Metabolic potential, ecology and presence of endohyphal bacteria is reflected in genomic diversity of Mucoromycotina.</title>
        <authorList>
            <person name="Muszewska A."/>
            <person name="Okrasinska A."/>
            <person name="Steczkiewicz K."/>
            <person name="Drgas O."/>
            <person name="Orlowska M."/>
            <person name="Perlinska-Lenart U."/>
            <person name="Aleksandrzak-Piekarczyk T."/>
            <person name="Szatraj K."/>
            <person name="Zielenkiewicz U."/>
            <person name="Pilsyk S."/>
            <person name="Malc E."/>
            <person name="Mieczkowski P."/>
            <person name="Kruszewska J.S."/>
            <person name="Biernat P."/>
            <person name="Pawlowska J."/>
        </authorList>
    </citation>
    <scope>NUCLEOTIDE SEQUENCE</scope>
    <source>
        <strain evidence="1">WA0000018081</strain>
    </source>
</reference>
<comment type="caution">
    <text evidence="1">The sequence shown here is derived from an EMBL/GenBank/DDBJ whole genome shotgun (WGS) entry which is preliminary data.</text>
</comment>
<evidence type="ECO:0000313" key="1">
    <source>
        <dbReference type="EMBL" id="KAG2233087.1"/>
    </source>
</evidence>
<dbReference type="Proteomes" id="UP000613177">
    <property type="component" value="Unassembled WGS sequence"/>
</dbReference>
<gene>
    <name evidence="1" type="ORF">INT48_009213</name>
</gene>
<evidence type="ECO:0000313" key="2">
    <source>
        <dbReference type="Proteomes" id="UP000613177"/>
    </source>
</evidence>
<sequence>MVLLNKPSVLPGSCVQCDRPTLYCICSKSTIEPKRRDIGYTSSSSSDGSLTPPVYQLSCVDTPPLRSAGLNVNNNTPSHTASSSTISPTVHPNHIRHLTIPIHDPSDDINSDTPIYKSHEESVISDKTAVLGEFTNTSSEDLMNQIYSGFIDKNSNASSCTSSPLLREADHQLAELSKND</sequence>
<accession>A0A8H7SPS9</accession>
<dbReference type="EMBL" id="JAEPRE010000090">
    <property type="protein sequence ID" value="KAG2233087.1"/>
    <property type="molecule type" value="Genomic_DNA"/>
</dbReference>
<organism evidence="1 2">
    <name type="scientific">Thamnidium elegans</name>
    <dbReference type="NCBI Taxonomy" id="101142"/>
    <lineage>
        <taxon>Eukaryota</taxon>
        <taxon>Fungi</taxon>
        <taxon>Fungi incertae sedis</taxon>
        <taxon>Mucoromycota</taxon>
        <taxon>Mucoromycotina</taxon>
        <taxon>Mucoromycetes</taxon>
        <taxon>Mucorales</taxon>
        <taxon>Mucorineae</taxon>
        <taxon>Mucoraceae</taxon>
        <taxon>Thamnidium</taxon>
    </lineage>
</organism>
<dbReference type="AlphaFoldDB" id="A0A8H7SPS9"/>
<proteinExistence type="predicted"/>
<keyword evidence="2" id="KW-1185">Reference proteome</keyword>